<name>A0A8J2KHE0_9HEXA</name>
<gene>
    <name evidence="2" type="ORF">AFUS01_LOCUS15228</name>
</gene>
<feature type="non-terminal residue" evidence="2">
    <location>
        <position position="57"/>
    </location>
</feature>
<feature type="transmembrane region" description="Helical" evidence="1">
    <location>
        <begin position="31"/>
        <end position="55"/>
    </location>
</feature>
<dbReference type="AlphaFoldDB" id="A0A8J2KHE0"/>
<reference evidence="2" key="1">
    <citation type="submission" date="2021-06" db="EMBL/GenBank/DDBJ databases">
        <authorList>
            <person name="Hodson N. C."/>
            <person name="Mongue J. A."/>
            <person name="Jaron S. K."/>
        </authorList>
    </citation>
    <scope>NUCLEOTIDE SEQUENCE</scope>
</reference>
<sequence length="57" mass="6105">AHLGLVIAGKAAIYIGLAMGFCQPPRVPSELAISLSCCLLQLSSFQLLASILWHIRL</sequence>
<keyword evidence="1" id="KW-1133">Transmembrane helix</keyword>
<organism evidence="2 3">
    <name type="scientific">Allacma fusca</name>
    <dbReference type="NCBI Taxonomy" id="39272"/>
    <lineage>
        <taxon>Eukaryota</taxon>
        <taxon>Metazoa</taxon>
        <taxon>Ecdysozoa</taxon>
        <taxon>Arthropoda</taxon>
        <taxon>Hexapoda</taxon>
        <taxon>Collembola</taxon>
        <taxon>Symphypleona</taxon>
        <taxon>Sminthuridae</taxon>
        <taxon>Allacma</taxon>
    </lineage>
</organism>
<comment type="caution">
    <text evidence="2">The sequence shown here is derived from an EMBL/GenBank/DDBJ whole genome shotgun (WGS) entry which is preliminary data.</text>
</comment>
<dbReference type="Proteomes" id="UP000708208">
    <property type="component" value="Unassembled WGS sequence"/>
</dbReference>
<dbReference type="EMBL" id="CAJVCH010133830">
    <property type="protein sequence ID" value="CAG7726310.1"/>
    <property type="molecule type" value="Genomic_DNA"/>
</dbReference>
<accession>A0A8J2KHE0</accession>
<protein>
    <submittedName>
        <fullName evidence="2">Uncharacterized protein</fullName>
    </submittedName>
</protein>
<evidence type="ECO:0000256" key="1">
    <source>
        <dbReference type="SAM" id="Phobius"/>
    </source>
</evidence>
<proteinExistence type="predicted"/>
<keyword evidence="3" id="KW-1185">Reference proteome</keyword>
<keyword evidence="1" id="KW-0812">Transmembrane</keyword>
<evidence type="ECO:0000313" key="3">
    <source>
        <dbReference type="Proteomes" id="UP000708208"/>
    </source>
</evidence>
<evidence type="ECO:0000313" key="2">
    <source>
        <dbReference type="EMBL" id="CAG7726310.1"/>
    </source>
</evidence>
<keyword evidence="1" id="KW-0472">Membrane</keyword>